<gene>
    <name evidence="2" type="ORF">Krac_11581</name>
</gene>
<sequence length="191" mass="21871">MLTNQSKRVRKGRQRFGVPSGLPNGKGSPLQQLLRKNGDKRKQAQQRRSRAQDLQIRPLSLCLHAQMSANLMKRHFDRPAQDKPGGNLSCIHLLIRTQQGHWFILPLWVTKKHPTDGDGRDGRLIPQSRPGSDLHLTGSAPVPRQERFLPNGFLIVQAFCQLGVSLPFKRRTTFFPCFTLWSRIRLRNEIV</sequence>
<protein>
    <submittedName>
        <fullName evidence="2">Uncharacterized protein</fullName>
    </submittedName>
</protein>
<proteinExistence type="predicted"/>
<accession>D6TCH1</accession>
<dbReference type="InParanoid" id="D6TCH1"/>
<dbReference type="EMBL" id="ADVG01000001">
    <property type="protein sequence ID" value="EFH89988.1"/>
    <property type="molecule type" value="Genomic_DNA"/>
</dbReference>
<dbReference type="Proteomes" id="UP000004508">
    <property type="component" value="Unassembled WGS sequence"/>
</dbReference>
<evidence type="ECO:0000313" key="3">
    <source>
        <dbReference type="Proteomes" id="UP000004508"/>
    </source>
</evidence>
<keyword evidence="3" id="KW-1185">Reference proteome</keyword>
<evidence type="ECO:0000256" key="1">
    <source>
        <dbReference type="SAM" id="MobiDB-lite"/>
    </source>
</evidence>
<reference evidence="2 3" key="1">
    <citation type="journal article" date="2011" name="Stand. Genomic Sci.">
        <title>Non-contiguous finished genome sequence and contextual data of the filamentous soil bacterium Ktedonobacter racemifer type strain (SOSP1-21).</title>
        <authorList>
            <person name="Chang Y.J."/>
            <person name="Land M."/>
            <person name="Hauser L."/>
            <person name="Chertkov O."/>
            <person name="Del Rio T.G."/>
            <person name="Nolan M."/>
            <person name="Copeland A."/>
            <person name="Tice H."/>
            <person name="Cheng J.F."/>
            <person name="Lucas S."/>
            <person name="Han C."/>
            <person name="Goodwin L."/>
            <person name="Pitluck S."/>
            <person name="Ivanova N."/>
            <person name="Ovchinikova G."/>
            <person name="Pati A."/>
            <person name="Chen A."/>
            <person name="Palaniappan K."/>
            <person name="Mavromatis K."/>
            <person name="Liolios K."/>
            <person name="Brettin T."/>
            <person name="Fiebig A."/>
            <person name="Rohde M."/>
            <person name="Abt B."/>
            <person name="Goker M."/>
            <person name="Detter J.C."/>
            <person name="Woyke T."/>
            <person name="Bristow J."/>
            <person name="Eisen J.A."/>
            <person name="Markowitz V."/>
            <person name="Hugenholtz P."/>
            <person name="Kyrpides N.C."/>
            <person name="Klenk H.P."/>
            <person name="Lapidus A."/>
        </authorList>
    </citation>
    <scope>NUCLEOTIDE SEQUENCE [LARGE SCALE GENOMIC DNA]</scope>
    <source>
        <strain evidence="3">DSM 44963</strain>
    </source>
</reference>
<dbReference type="AlphaFoldDB" id="D6TCH1"/>
<organism evidence="2 3">
    <name type="scientific">Ktedonobacter racemifer DSM 44963</name>
    <dbReference type="NCBI Taxonomy" id="485913"/>
    <lineage>
        <taxon>Bacteria</taxon>
        <taxon>Bacillati</taxon>
        <taxon>Chloroflexota</taxon>
        <taxon>Ktedonobacteria</taxon>
        <taxon>Ktedonobacterales</taxon>
        <taxon>Ktedonobacteraceae</taxon>
        <taxon>Ktedonobacter</taxon>
    </lineage>
</organism>
<name>D6TCH1_KTERA</name>
<comment type="caution">
    <text evidence="2">The sequence shown here is derived from an EMBL/GenBank/DDBJ whole genome shotgun (WGS) entry which is preliminary data.</text>
</comment>
<dbReference type="STRING" id="485913.Krac_11581"/>
<evidence type="ECO:0000313" key="2">
    <source>
        <dbReference type="EMBL" id="EFH89988.1"/>
    </source>
</evidence>
<feature type="region of interest" description="Disordered" evidence="1">
    <location>
        <begin position="1"/>
        <end position="52"/>
    </location>
</feature>